<name>A0AA39FVY2_9HYME</name>
<accession>A0AA39FVY2</accession>
<organism evidence="2 3">
    <name type="scientific">Microctonus aethiopoides</name>
    <dbReference type="NCBI Taxonomy" id="144406"/>
    <lineage>
        <taxon>Eukaryota</taxon>
        <taxon>Metazoa</taxon>
        <taxon>Ecdysozoa</taxon>
        <taxon>Arthropoda</taxon>
        <taxon>Hexapoda</taxon>
        <taxon>Insecta</taxon>
        <taxon>Pterygota</taxon>
        <taxon>Neoptera</taxon>
        <taxon>Endopterygota</taxon>
        <taxon>Hymenoptera</taxon>
        <taxon>Apocrita</taxon>
        <taxon>Ichneumonoidea</taxon>
        <taxon>Braconidae</taxon>
        <taxon>Euphorinae</taxon>
        <taxon>Microctonus</taxon>
    </lineage>
</organism>
<feature type="region of interest" description="Disordered" evidence="1">
    <location>
        <begin position="36"/>
        <end position="63"/>
    </location>
</feature>
<dbReference type="Proteomes" id="UP001168990">
    <property type="component" value="Unassembled WGS sequence"/>
</dbReference>
<feature type="compositionally biased region" description="Basic and acidic residues" evidence="1">
    <location>
        <begin position="49"/>
        <end position="61"/>
    </location>
</feature>
<evidence type="ECO:0000256" key="1">
    <source>
        <dbReference type="SAM" id="MobiDB-lite"/>
    </source>
</evidence>
<evidence type="ECO:0000313" key="2">
    <source>
        <dbReference type="EMBL" id="KAK0176586.1"/>
    </source>
</evidence>
<reference evidence="2" key="1">
    <citation type="journal article" date="2023" name="bioRxiv">
        <title>Scaffold-level genome assemblies of two parasitoid biocontrol wasps reveal the parthenogenesis mechanism and an associated novel virus.</title>
        <authorList>
            <person name="Inwood S."/>
            <person name="Skelly J."/>
            <person name="Guhlin J."/>
            <person name="Harrop T."/>
            <person name="Goldson S."/>
            <person name="Dearden P."/>
        </authorList>
    </citation>
    <scope>NUCLEOTIDE SEQUENCE</scope>
    <source>
        <strain evidence="2">Irish</strain>
        <tissue evidence="2">Whole body</tissue>
    </source>
</reference>
<reference evidence="2" key="2">
    <citation type="submission" date="2023-03" db="EMBL/GenBank/DDBJ databases">
        <authorList>
            <person name="Inwood S.N."/>
            <person name="Skelly J.G."/>
            <person name="Guhlin J."/>
            <person name="Harrop T.W.R."/>
            <person name="Goldson S.G."/>
            <person name="Dearden P.K."/>
        </authorList>
    </citation>
    <scope>NUCLEOTIDE SEQUENCE</scope>
    <source>
        <strain evidence="2">Irish</strain>
        <tissue evidence="2">Whole body</tissue>
    </source>
</reference>
<gene>
    <name evidence="2" type="ORF">PV328_000705</name>
</gene>
<proteinExistence type="predicted"/>
<dbReference type="AlphaFoldDB" id="A0AA39FVY2"/>
<dbReference type="EMBL" id="JAQQBS010000001">
    <property type="protein sequence ID" value="KAK0176586.1"/>
    <property type="molecule type" value="Genomic_DNA"/>
</dbReference>
<keyword evidence="3" id="KW-1185">Reference proteome</keyword>
<evidence type="ECO:0000313" key="3">
    <source>
        <dbReference type="Proteomes" id="UP001168990"/>
    </source>
</evidence>
<protein>
    <submittedName>
        <fullName evidence="2">Uncharacterized protein</fullName>
    </submittedName>
</protein>
<comment type="caution">
    <text evidence="2">The sequence shown here is derived from an EMBL/GenBank/DDBJ whole genome shotgun (WGS) entry which is preliminary data.</text>
</comment>
<sequence length="100" mass="11507">MAENNRTRPLRFQNYSQRSKRRFLSKRRRHDVIADSFGKHCSSGGGEATAREFHGDQEGSKSLRQTSTNLRELTMIIAYWQVIAFTLEGFIDLQGLNMIA</sequence>